<protein>
    <submittedName>
        <fullName evidence="1">Uncharacterized protein</fullName>
    </submittedName>
</protein>
<evidence type="ECO:0000313" key="2">
    <source>
        <dbReference type="Proteomes" id="UP000249829"/>
    </source>
</evidence>
<evidence type="ECO:0000313" key="1">
    <source>
        <dbReference type="EMBL" id="PYI13227.1"/>
    </source>
</evidence>
<proteinExistence type="predicted"/>
<dbReference type="EMBL" id="KZ825254">
    <property type="protein sequence ID" value="PYI13227.1"/>
    <property type="molecule type" value="Genomic_DNA"/>
</dbReference>
<dbReference type="AlphaFoldDB" id="A0A2V5HMP6"/>
<keyword evidence="2" id="KW-1185">Reference proteome</keyword>
<dbReference type="STRING" id="1450538.A0A2V5HMP6"/>
<name>A0A2V5HMP6_ASPV1</name>
<organism evidence="1 2">
    <name type="scientific">Aspergillus violaceofuscus (strain CBS 115571)</name>
    <dbReference type="NCBI Taxonomy" id="1450538"/>
    <lineage>
        <taxon>Eukaryota</taxon>
        <taxon>Fungi</taxon>
        <taxon>Dikarya</taxon>
        <taxon>Ascomycota</taxon>
        <taxon>Pezizomycotina</taxon>
        <taxon>Eurotiomycetes</taxon>
        <taxon>Eurotiomycetidae</taxon>
        <taxon>Eurotiales</taxon>
        <taxon>Aspergillaceae</taxon>
        <taxon>Aspergillus</taxon>
    </lineage>
</organism>
<accession>A0A2V5HMP6</accession>
<sequence>MESRYPVPIEKLDVTLSSIEQANANRDRGTRYRGCYVWLHIKQEDLLSPKALLLFLNARGRNPPSNFAATDMDAMHLGLVLYKPPVRGDVQDGLSE</sequence>
<dbReference type="Proteomes" id="UP000249829">
    <property type="component" value="Unassembled WGS sequence"/>
</dbReference>
<gene>
    <name evidence="1" type="ORF">BO99DRAFT_407669</name>
</gene>
<reference evidence="1 2" key="1">
    <citation type="submission" date="2018-02" db="EMBL/GenBank/DDBJ databases">
        <title>The genomes of Aspergillus section Nigri reveals drivers in fungal speciation.</title>
        <authorList>
            <consortium name="DOE Joint Genome Institute"/>
            <person name="Vesth T.C."/>
            <person name="Nybo J."/>
            <person name="Theobald S."/>
            <person name="Brandl J."/>
            <person name="Frisvad J.C."/>
            <person name="Nielsen K.F."/>
            <person name="Lyhne E.K."/>
            <person name="Kogle M.E."/>
            <person name="Kuo A."/>
            <person name="Riley R."/>
            <person name="Clum A."/>
            <person name="Nolan M."/>
            <person name="Lipzen A."/>
            <person name="Salamov A."/>
            <person name="Henrissat B."/>
            <person name="Wiebenga A."/>
            <person name="De vries R.P."/>
            <person name="Grigoriev I.V."/>
            <person name="Mortensen U.H."/>
            <person name="Andersen M.R."/>
            <person name="Baker S.E."/>
        </authorList>
    </citation>
    <scope>NUCLEOTIDE SEQUENCE [LARGE SCALE GENOMIC DNA]</scope>
    <source>
        <strain evidence="1 2">CBS 115571</strain>
    </source>
</reference>